<gene>
    <name evidence="1" type="ORF">SDC9_210284</name>
</gene>
<comment type="caution">
    <text evidence="1">The sequence shown here is derived from an EMBL/GenBank/DDBJ whole genome shotgun (WGS) entry which is preliminary data.</text>
</comment>
<protein>
    <submittedName>
        <fullName evidence="1">Uncharacterized protein</fullName>
    </submittedName>
</protein>
<reference evidence="1" key="1">
    <citation type="submission" date="2019-08" db="EMBL/GenBank/DDBJ databases">
        <authorList>
            <person name="Kucharzyk K."/>
            <person name="Murdoch R.W."/>
            <person name="Higgins S."/>
            <person name="Loffler F."/>
        </authorList>
    </citation>
    <scope>NUCLEOTIDE SEQUENCE</scope>
</reference>
<evidence type="ECO:0000313" key="1">
    <source>
        <dbReference type="EMBL" id="MPN62535.1"/>
    </source>
</evidence>
<proteinExistence type="predicted"/>
<dbReference type="EMBL" id="VSSQ01140674">
    <property type="protein sequence ID" value="MPN62535.1"/>
    <property type="molecule type" value="Genomic_DNA"/>
</dbReference>
<organism evidence="1">
    <name type="scientific">bioreactor metagenome</name>
    <dbReference type="NCBI Taxonomy" id="1076179"/>
    <lineage>
        <taxon>unclassified sequences</taxon>
        <taxon>metagenomes</taxon>
        <taxon>ecological metagenomes</taxon>
    </lineage>
</organism>
<dbReference type="AlphaFoldDB" id="A0A645JFR4"/>
<name>A0A645JFR4_9ZZZZ</name>
<accession>A0A645JFR4</accession>
<sequence>MDGAGRGEDHLKAFVQQETQVAQFHLPGRFAKGEDQNVVLDPKGQQPIVKDELDGYQLQGFTFRINCRRILKLELMHLCEGTPGILF</sequence>